<evidence type="ECO:0000313" key="6">
    <source>
        <dbReference type="Proteomes" id="UP000634647"/>
    </source>
</evidence>
<dbReference type="InterPro" id="IPR000700">
    <property type="entry name" value="PAS-assoc_C"/>
</dbReference>
<dbReference type="CDD" id="cd00130">
    <property type="entry name" value="PAS"/>
    <property type="match status" value="1"/>
</dbReference>
<dbReference type="SUPFAM" id="SSF55785">
    <property type="entry name" value="PYP-like sensor domain (PAS domain)"/>
    <property type="match status" value="1"/>
</dbReference>
<dbReference type="EMBL" id="BNAB01000002">
    <property type="protein sequence ID" value="GHD99195.1"/>
    <property type="molecule type" value="Genomic_DNA"/>
</dbReference>
<protein>
    <submittedName>
        <fullName evidence="4">PAS domain S-box-containing protein</fullName>
    </submittedName>
    <submittedName>
        <fullName evidence="3">Transcriptional regulator</fullName>
    </submittedName>
</protein>
<dbReference type="Gene3D" id="3.30.450.20">
    <property type="entry name" value="PAS domain"/>
    <property type="match status" value="1"/>
</dbReference>
<keyword evidence="5" id="KW-1185">Reference proteome</keyword>
<dbReference type="PROSITE" id="PS50113">
    <property type="entry name" value="PAC"/>
    <property type="match status" value="1"/>
</dbReference>
<dbReference type="Proteomes" id="UP000199541">
    <property type="component" value="Unassembled WGS sequence"/>
</dbReference>
<dbReference type="InterPro" id="IPR000014">
    <property type="entry name" value="PAS"/>
</dbReference>
<accession>A0AAN4UPL8</accession>
<comment type="caution">
    <text evidence="3">The sequence shown here is derived from an EMBL/GenBank/DDBJ whole genome shotgun (WGS) entry which is preliminary data.</text>
</comment>
<reference evidence="4 5" key="2">
    <citation type="submission" date="2016-10" db="EMBL/GenBank/DDBJ databases">
        <authorList>
            <person name="Varghese N."/>
            <person name="Submissions S."/>
        </authorList>
    </citation>
    <scope>NUCLEOTIDE SEQUENCE [LARGE SCALE GENOMIC DNA]</scope>
    <source>
        <strain evidence="4 5">DSM 24802</strain>
    </source>
</reference>
<evidence type="ECO:0000313" key="4">
    <source>
        <dbReference type="EMBL" id="SDW31569.1"/>
    </source>
</evidence>
<dbReference type="AlphaFoldDB" id="A0AAN4UPL8"/>
<dbReference type="Pfam" id="PF00989">
    <property type="entry name" value="PAS"/>
    <property type="match status" value="1"/>
</dbReference>
<dbReference type="PANTHER" id="PTHR44757:SF2">
    <property type="entry name" value="BIOFILM ARCHITECTURE MAINTENANCE PROTEIN MBAA"/>
    <property type="match status" value="1"/>
</dbReference>
<dbReference type="EMBL" id="FNOB01000002">
    <property type="protein sequence ID" value="SDW31569.1"/>
    <property type="molecule type" value="Genomic_DNA"/>
</dbReference>
<dbReference type="GO" id="GO:0006355">
    <property type="term" value="P:regulation of DNA-templated transcription"/>
    <property type="evidence" value="ECO:0007669"/>
    <property type="project" value="InterPro"/>
</dbReference>
<proteinExistence type="predicted"/>
<gene>
    <name evidence="3" type="ORF">GCM10008024_05600</name>
    <name evidence="4" type="ORF">SAMN05444006_102315</name>
</gene>
<evidence type="ECO:0000259" key="1">
    <source>
        <dbReference type="PROSITE" id="PS50112"/>
    </source>
</evidence>
<dbReference type="PANTHER" id="PTHR44757">
    <property type="entry name" value="DIGUANYLATE CYCLASE DGCP"/>
    <property type="match status" value="1"/>
</dbReference>
<evidence type="ECO:0000313" key="3">
    <source>
        <dbReference type="EMBL" id="GHD99195.1"/>
    </source>
</evidence>
<dbReference type="InterPro" id="IPR035965">
    <property type="entry name" value="PAS-like_dom_sf"/>
</dbReference>
<sequence length="145" mass="16142">MATEIDFRQLVEEAGDAVIASDASGVIVLWNAAATRIFGFTRDEALGQTLDLITPERFRARHWAGYRVTMETGVTRYGATLLRVPALHRDGRSLSIAFTVTLLRDGAGKVEQIVAIVRDETERWQEERTLKAKLKTLEAREGIGN</sequence>
<dbReference type="SMART" id="SM00091">
    <property type="entry name" value="PAS"/>
    <property type="match status" value="1"/>
</dbReference>
<dbReference type="PROSITE" id="PS50112">
    <property type="entry name" value="PAS"/>
    <property type="match status" value="1"/>
</dbReference>
<feature type="domain" description="PAS" evidence="1">
    <location>
        <begin position="3"/>
        <end position="56"/>
    </location>
</feature>
<reference evidence="3" key="1">
    <citation type="journal article" date="2014" name="Int. J. Syst. Evol. Microbiol.">
        <title>Complete genome sequence of Corynebacterium casei LMG S-19264T (=DSM 44701T), isolated from a smear-ripened cheese.</title>
        <authorList>
            <consortium name="US DOE Joint Genome Institute (JGI-PGF)"/>
            <person name="Walter F."/>
            <person name="Albersmeier A."/>
            <person name="Kalinowski J."/>
            <person name="Ruckert C."/>
        </authorList>
    </citation>
    <scope>NUCLEOTIDE SEQUENCE</scope>
    <source>
        <strain evidence="3">CGMCC 1.10859</strain>
    </source>
</reference>
<organism evidence="3 6">
    <name type="scientific">Allgaiera indica</name>
    <dbReference type="NCBI Taxonomy" id="765699"/>
    <lineage>
        <taxon>Bacteria</taxon>
        <taxon>Pseudomonadati</taxon>
        <taxon>Pseudomonadota</taxon>
        <taxon>Alphaproteobacteria</taxon>
        <taxon>Rhodobacterales</taxon>
        <taxon>Paracoccaceae</taxon>
        <taxon>Allgaiera</taxon>
    </lineage>
</organism>
<dbReference type="InterPro" id="IPR052155">
    <property type="entry name" value="Biofilm_reg_signaling"/>
</dbReference>
<dbReference type="InterPro" id="IPR013767">
    <property type="entry name" value="PAS_fold"/>
</dbReference>
<feature type="domain" description="PAC" evidence="2">
    <location>
        <begin position="80"/>
        <end position="132"/>
    </location>
</feature>
<name>A0AAN4UPL8_9RHOB</name>
<dbReference type="Proteomes" id="UP000634647">
    <property type="component" value="Unassembled WGS sequence"/>
</dbReference>
<reference evidence="3" key="3">
    <citation type="submission" date="2023-06" db="EMBL/GenBank/DDBJ databases">
        <authorList>
            <person name="Sun Q."/>
            <person name="Zhou Y."/>
        </authorList>
    </citation>
    <scope>NUCLEOTIDE SEQUENCE</scope>
    <source>
        <strain evidence="3">CGMCC 1.10859</strain>
    </source>
</reference>
<dbReference type="NCBIfam" id="TIGR00229">
    <property type="entry name" value="sensory_box"/>
    <property type="match status" value="1"/>
</dbReference>
<evidence type="ECO:0000313" key="5">
    <source>
        <dbReference type="Proteomes" id="UP000199541"/>
    </source>
</evidence>
<evidence type="ECO:0000259" key="2">
    <source>
        <dbReference type="PROSITE" id="PS50113"/>
    </source>
</evidence>
<dbReference type="RefSeq" id="WP_035841800.1">
    <property type="nucleotide sequence ID" value="NZ_BNAB01000002.1"/>
</dbReference>